<name>A0A0E4H3R2_9STRE</name>
<dbReference type="UniPathway" id="UPA00556"/>
<keyword evidence="4" id="KW-1185">Reference proteome</keyword>
<organism evidence="3 4">
    <name type="scientific">Streptococcus varani</name>
    <dbReference type="NCBI Taxonomy" id="1608583"/>
    <lineage>
        <taxon>Bacteria</taxon>
        <taxon>Bacillati</taxon>
        <taxon>Bacillota</taxon>
        <taxon>Bacilli</taxon>
        <taxon>Lactobacillales</taxon>
        <taxon>Streptococcaceae</taxon>
        <taxon>Streptococcus</taxon>
    </lineage>
</organism>
<accession>A0A0E4H3R2</accession>
<dbReference type="InterPro" id="IPR023896">
    <property type="entry name" value="LTA_DltD"/>
</dbReference>
<feature type="transmembrane region" description="Helical" evidence="2">
    <location>
        <begin position="6"/>
        <end position="28"/>
    </location>
</feature>
<evidence type="ECO:0000256" key="2">
    <source>
        <dbReference type="SAM" id="Phobius"/>
    </source>
</evidence>
<dbReference type="GO" id="GO:0005886">
    <property type="term" value="C:plasma membrane"/>
    <property type="evidence" value="ECO:0007669"/>
    <property type="project" value="UniProtKB-UniRule"/>
</dbReference>
<dbReference type="GO" id="GO:0070395">
    <property type="term" value="P:lipoteichoic acid biosynthetic process"/>
    <property type="evidence" value="ECO:0007669"/>
    <property type="project" value="UniProtKB-UniRule"/>
</dbReference>
<dbReference type="NCBIfam" id="TIGR04092">
    <property type="entry name" value="LTA_DltD"/>
    <property type="match status" value="1"/>
</dbReference>
<dbReference type="EMBL" id="CTEN01000001">
    <property type="protein sequence ID" value="CQR24271.1"/>
    <property type="molecule type" value="Genomic_DNA"/>
</dbReference>
<dbReference type="Pfam" id="PF04914">
    <property type="entry name" value="DltD"/>
    <property type="match status" value="1"/>
</dbReference>
<evidence type="ECO:0000256" key="1">
    <source>
        <dbReference type="PIRNR" id="PIRNR021438"/>
    </source>
</evidence>
<dbReference type="AlphaFoldDB" id="A0A0E4H3R2"/>
<protein>
    <recommendedName>
        <fullName evidence="1">Protein DltD</fullName>
    </recommendedName>
</protein>
<dbReference type="InterPro" id="IPR006998">
    <property type="entry name" value="DltD"/>
</dbReference>
<keyword evidence="2" id="KW-0812">Transmembrane</keyword>
<dbReference type="Proteomes" id="UP000198604">
    <property type="component" value="Unassembled WGS sequence"/>
</dbReference>
<keyword evidence="2" id="KW-1133">Transmembrane helix</keyword>
<dbReference type="PANTHER" id="PTHR40039:SF1">
    <property type="entry name" value="PROTEIN DLTD"/>
    <property type="match status" value="1"/>
</dbReference>
<keyword evidence="1" id="KW-1003">Cell membrane</keyword>
<dbReference type="OrthoDB" id="1700484at2"/>
<comment type="pathway">
    <text evidence="1">Cell wall biogenesis; lipoteichoic acid biosynthesis.</text>
</comment>
<gene>
    <name evidence="3" type="primary">dltD_1</name>
    <name evidence="3" type="ORF">BN1356_00630</name>
</gene>
<dbReference type="PIRSF" id="PIRSF021438">
    <property type="entry name" value="DltD"/>
    <property type="match status" value="1"/>
</dbReference>
<dbReference type="RefSeq" id="WP_093649950.1">
    <property type="nucleotide sequence ID" value="NZ_CTEN01000001.1"/>
</dbReference>
<evidence type="ECO:0000313" key="3">
    <source>
        <dbReference type="EMBL" id="CQR24271.1"/>
    </source>
</evidence>
<reference evidence="4" key="1">
    <citation type="submission" date="2015-03" db="EMBL/GenBank/DDBJ databases">
        <authorList>
            <person name="Urmite Genomes"/>
        </authorList>
    </citation>
    <scope>NUCLEOTIDE SEQUENCE [LARGE SCALE GENOMIC DNA]</scope>
    <source>
        <strain evidence="4">FF10</strain>
    </source>
</reference>
<dbReference type="STRING" id="1608583.BN1356_00630"/>
<dbReference type="PANTHER" id="PTHR40039">
    <property type="entry name" value="PROTEIN DLTD"/>
    <property type="match status" value="1"/>
</dbReference>
<proteinExistence type="inferred from homology"/>
<keyword evidence="1 2" id="KW-0472">Membrane</keyword>
<sequence length="421" mass="48822">MFKRLWTIFGPLMIAIPLVISFVLTFPIRTKESYTRARENAVALTPLHFKNGVLKRAILSDSKRNFIPFFGSSEWKRMDSFHPSVLAEAYDRPYRPLLLGERGSQSLVHYFGMQQISNQLHEKKAVYFVSPQWFDEQGATQDAFQEFFSLTQLTEFLKLGGKSKSEQVAAERLLQVNAGISLENLVVKVANEYPLSDLNKAQLDAIETFSKHQESLYSYFLPKDGAYQDLVKPKAKKLPKKFSYEALDQLASKEASKMTNNNEFAIANDFFNSYLDGRLKKLKGFQSKDDYRKSIEYNDFQLVLSEFAKQKTEVIFVIPPVNKKWADYTGLNQEMYQETVEKIKYQLMSQGFTNIADFSKEGDTPYFMEDTIHIGWRGWLALDKAVNPFLTQVYQKPNYRINDRFLSQDWADYTGDNQQFQ</sequence>
<evidence type="ECO:0000313" key="4">
    <source>
        <dbReference type="Proteomes" id="UP000198604"/>
    </source>
</evidence>
<comment type="similarity">
    <text evidence="1">Belongs to the DltD family.</text>
</comment>